<feature type="coiled-coil region" evidence="2">
    <location>
        <begin position="286"/>
        <end position="362"/>
    </location>
</feature>
<name>A0AAV7I6R1_COTGL</name>
<feature type="region of interest" description="Disordered" evidence="3">
    <location>
        <begin position="671"/>
        <end position="693"/>
    </location>
</feature>
<feature type="domain" description="Chitin-binding type-2" evidence="4">
    <location>
        <begin position="1062"/>
        <end position="1125"/>
    </location>
</feature>
<accession>A0AAV7I6R1</accession>
<sequence>MDLDKESLAVLNTVLNNPQSIPDEDLSGGGGTHGKKHTKPKKKDSSLNHGNDLTEILKSNSSLDEKLQLVCNKYSEIMHANRKLMVAYKMSEGRATKLQLENEQCQQQRSKAVLARSRLENLCRELQKLNKAQKEEIDLKLRLEEEKRKEISATFQSAFAEMSTLTNQNTEKNTKMREENLEMREKIKSVRERIELSEQQLEKVRQQAQLEIELAEAKMAASKMEMVAEKESLLKEKQQLLLKLTEYQVRISELQATEVGLRSQISMYTEKYDDFQNALAKSNQVFSGFNEEMEKMSKKIVKLEKETSLWKQRWEKSHASLLEMATDKQNRDTEMSKLNHKLSLLQELCKAFQRERTELLAQLRAVNGPAASSVHNIKLDKIDIKQVEELSQDCQQLKDDLAHLQDNLSETIVETNEETGKSGTSNEDDGKKAVGDKNESDLESTNNVQVNSQSNENYVKDSKPEVEVKAIKEEGNENNETAQGKECSDEKGIKDGDVKEVKEIVVESQEKENKIESGVKENEIKEMSQSINTFNCDTNLENIKTDNSSVNLCSIIKSTDSPTCTDLKEIKVSQTNDSTIQHEIKTNDSDESKANTNEEKRCTWRETISTCVLESDFGFMLNCVFKKSSLFRVRNLGGVKGYVGLGFSVGDELGFQESLSNLESSKRRSVQADGRNTVGIGSGFTKRDDMRTNPKVVPPFKPLPPGASRPMAAQPELQRLVVQRNSTALKTIPAPSLSAMQEAAAVRQQKLQQQQKLALQQQQLQQRAQYEAKLRQQQRIQQEALALKVLKEQRQQQQEALIQQQKLALQRQQAIQQSLALQNKRVQVPQSLATNVNDLSYAQPLPHIVAAIPPAGSIVNMNNKIASNSKPLTSVVSVSNSGLPFIAMPESSAQLTDRISHSPAIIQDSDNQLSKDNFIQLPLPNDEMTASVNEMTLQSLNPANTAEAVESTKQQNEKRQSLPSLKPIQGMGTSLKALAEASNITLEALEAAILLRQQQLMEKQQGTTTTTTTTTTQSPIKSSYSNSGTTKVMNAPREYYPMSYDKNFDDNFASRVDLPDTSFYCGDQKHFPGLYADEDLGCMVFHVCALTDQGLIMKSFLCPESTLFDQTILKCNWWFYVDCKSSKSLYDSNIPISKSYQLMKALAFFSAYKNHDNATMSAQSGS</sequence>
<dbReference type="PANTHER" id="PTHR16127">
    <property type="entry name" value="TAXILIN"/>
    <property type="match status" value="1"/>
</dbReference>
<dbReference type="GO" id="GO:0005576">
    <property type="term" value="C:extracellular region"/>
    <property type="evidence" value="ECO:0007669"/>
    <property type="project" value="InterPro"/>
</dbReference>
<dbReference type="EMBL" id="JAHXZJ010002237">
    <property type="protein sequence ID" value="KAH0545846.1"/>
    <property type="molecule type" value="Genomic_DNA"/>
</dbReference>
<feature type="compositionally biased region" description="Polar residues" evidence="3">
    <location>
        <begin position="1017"/>
        <end position="1028"/>
    </location>
</feature>
<dbReference type="Gene3D" id="2.170.140.10">
    <property type="entry name" value="Chitin binding domain"/>
    <property type="match status" value="1"/>
</dbReference>
<dbReference type="GO" id="GO:0008061">
    <property type="term" value="F:chitin binding"/>
    <property type="evidence" value="ECO:0007669"/>
    <property type="project" value="InterPro"/>
</dbReference>
<feature type="compositionally biased region" description="Low complexity" evidence="3">
    <location>
        <begin position="443"/>
        <end position="457"/>
    </location>
</feature>
<evidence type="ECO:0000259" key="4">
    <source>
        <dbReference type="PROSITE" id="PS50940"/>
    </source>
</evidence>
<dbReference type="GO" id="GO:0019905">
    <property type="term" value="F:syntaxin binding"/>
    <property type="evidence" value="ECO:0007669"/>
    <property type="project" value="InterPro"/>
</dbReference>
<feature type="region of interest" description="Disordered" evidence="3">
    <location>
        <begin position="14"/>
        <end position="52"/>
    </location>
</feature>
<dbReference type="Proteomes" id="UP000826195">
    <property type="component" value="Unassembled WGS sequence"/>
</dbReference>
<feature type="coiled-coil region" evidence="2">
    <location>
        <begin position="173"/>
        <end position="257"/>
    </location>
</feature>
<feature type="coiled-coil region" evidence="2">
    <location>
        <begin position="112"/>
        <end position="149"/>
    </location>
</feature>
<evidence type="ECO:0000256" key="3">
    <source>
        <dbReference type="SAM" id="MobiDB-lite"/>
    </source>
</evidence>
<dbReference type="PROSITE" id="PS50940">
    <property type="entry name" value="CHIT_BIND_II"/>
    <property type="match status" value="1"/>
</dbReference>
<evidence type="ECO:0000256" key="2">
    <source>
        <dbReference type="SAM" id="Coils"/>
    </source>
</evidence>
<feature type="coiled-coil region" evidence="2">
    <location>
        <begin position="760"/>
        <end position="807"/>
    </location>
</feature>
<feature type="compositionally biased region" description="Basic and acidic residues" evidence="3">
    <location>
        <begin position="428"/>
        <end position="440"/>
    </location>
</feature>
<feature type="compositionally biased region" description="Basic residues" evidence="3">
    <location>
        <begin position="33"/>
        <end position="42"/>
    </location>
</feature>
<protein>
    <recommendedName>
        <fullName evidence="4">Chitin-binding type-2 domain-containing protein</fullName>
    </recommendedName>
</protein>
<dbReference type="Pfam" id="PF01607">
    <property type="entry name" value="CBM_14"/>
    <property type="match status" value="1"/>
</dbReference>
<proteinExistence type="inferred from homology"/>
<dbReference type="InterPro" id="IPR036508">
    <property type="entry name" value="Chitin-bd_dom_sf"/>
</dbReference>
<dbReference type="PANTHER" id="PTHR16127:SF13">
    <property type="entry name" value="GH01188P"/>
    <property type="match status" value="1"/>
</dbReference>
<feature type="compositionally biased region" description="Basic and acidic residues" evidence="3">
    <location>
        <begin position="458"/>
        <end position="475"/>
    </location>
</feature>
<evidence type="ECO:0000313" key="5">
    <source>
        <dbReference type="EMBL" id="KAH0545846.1"/>
    </source>
</evidence>
<feature type="compositionally biased region" description="Low complexity" evidence="3">
    <location>
        <begin position="1007"/>
        <end position="1016"/>
    </location>
</feature>
<reference evidence="5 6" key="1">
    <citation type="journal article" date="2021" name="J. Hered.">
        <title>A chromosome-level genome assembly of the parasitoid wasp, Cotesia glomerata (Hymenoptera: Braconidae).</title>
        <authorList>
            <person name="Pinto B.J."/>
            <person name="Weis J.J."/>
            <person name="Gamble T."/>
            <person name="Ode P.J."/>
            <person name="Paul R."/>
            <person name="Zaspel J.M."/>
        </authorList>
    </citation>
    <scope>NUCLEOTIDE SEQUENCE [LARGE SCALE GENOMIC DNA]</scope>
    <source>
        <strain evidence="5">CgM1</strain>
    </source>
</reference>
<evidence type="ECO:0000256" key="1">
    <source>
        <dbReference type="ARBA" id="ARBA00009550"/>
    </source>
</evidence>
<dbReference type="SUPFAM" id="SSF57625">
    <property type="entry name" value="Invertebrate chitin-binding proteins"/>
    <property type="match status" value="1"/>
</dbReference>
<feature type="region of interest" description="Disordered" evidence="3">
    <location>
        <begin position="944"/>
        <end position="968"/>
    </location>
</feature>
<evidence type="ECO:0000313" key="6">
    <source>
        <dbReference type="Proteomes" id="UP000826195"/>
    </source>
</evidence>
<comment type="similarity">
    <text evidence="1">Belongs to the taxilin family.</text>
</comment>
<dbReference type="InterPro" id="IPR026183">
    <property type="entry name" value="Taxilin_fam"/>
</dbReference>
<keyword evidence="6" id="KW-1185">Reference proteome</keyword>
<feature type="region of interest" description="Disordered" evidence="3">
    <location>
        <begin position="1003"/>
        <end position="1028"/>
    </location>
</feature>
<feature type="region of interest" description="Disordered" evidence="3">
    <location>
        <begin position="412"/>
        <end position="492"/>
    </location>
</feature>
<dbReference type="Pfam" id="PF09728">
    <property type="entry name" value="Taxilin"/>
    <property type="match status" value="1"/>
</dbReference>
<organism evidence="5 6">
    <name type="scientific">Cotesia glomerata</name>
    <name type="common">Lepidopteran parasitic wasp</name>
    <name type="synonym">Apanteles glomeratus</name>
    <dbReference type="NCBI Taxonomy" id="32391"/>
    <lineage>
        <taxon>Eukaryota</taxon>
        <taxon>Metazoa</taxon>
        <taxon>Ecdysozoa</taxon>
        <taxon>Arthropoda</taxon>
        <taxon>Hexapoda</taxon>
        <taxon>Insecta</taxon>
        <taxon>Pterygota</taxon>
        <taxon>Neoptera</taxon>
        <taxon>Endopterygota</taxon>
        <taxon>Hymenoptera</taxon>
        <taxon>Apocrita</taxon>
        <taxon>Ichneumonoidea</taxon>
        <taxon>Braconidae</taxon>
        <taxon>Microgastrinae</taxon>
        <taxon>Cotesia</taxon>
    </lineage>
</organism>
<gene>
    <name evidence="5" type="ORF">KQX54_003518</name>
</gene>
<keyword evidence="2" id="KW-0175">Coiled coil</keyword>
<dbReference type="AlphaFoldDB" id="A0AAV7I6R1"/>
<comment type="caution">
    <text evidence="5">The sequence shown here is derived from an EMBL/GenBank/DDBJ whole genome shotgun (WGS) entry which is preliminary data.</text>
</comment>
<dbReference type="InterPro" id="IPR002557">
    <property type="entry name" value="Chitin-bd_dom"/>
</dbReference>